<gene>
    <name evidence="3" type="primary">cdc24</name>
    <name evidence="3" type="ORF">SOMG_00203</name>
</gene>
<dbReference type="Pfam" id="PF17245">
    <property type="entry name" value="CDC24_OB2"/>
    <property type="match status" value="1"/>
</dbReference>
<dbReference type="InterPro" id="IPR035201">
    <property type="entry name" value="Cdc24_OB1"/>
</dbReference>
<protein>
    <submittedName>
        <fullName evidence="3">DNA replication protein Cdc24</fullName>
    </submittedName>
</protein>
<proteinExistence type="predicted"/>
<organism evidence="3 4">
    <name type="scientific">Schizosaccharomyces osmophilus</name>
    <dbReference type="NCBI Taxonomy" id="2545709"/>
    <lineage>
        <taxon>Eukaryota</taxon>
        <taxon>Fungi</taxon>
        <taxon>Dikarya</taxon>
        <taxon>Ascomycota</taxon>
        <taxon>Taphrinomycotina</taxon>
        <taxon>Schizosaccharomycetes</taxon>
        <taxon>Schizosaccharomycetales</taxon>
        <taxon>Schizosaccharomycetaceae</taxon>
        <taxon>Schizosaccharomyces</taxon>
    </lineage>
</organism>
<name>A0AAF0ATV1_9SCHI</name>
<dbReference type="Proteomes" id="UP001212411">
    <property type="component" value="Chromosome 1"/>
</dbReference>
<evidence type="ECO:0000259" key="1">
    <source>
        <dbReference type="Pfam" id="PF17245"/>
    </source>
</evidence>
<keyword evidence="4" id="KW-1185">Reference proteome</keyword>
<dbReference type="Pfam" id="PF17246">
    <property type="entry name" value="CDC24_OB1"/>
    <property type="match status" value="1"/>
</dbReference>
<dbReference type="InterPro" id="IPR035200">
    <property type="entry name" value="Cdc24_OB2"/>
</dbReference>
<evidence type="ECO:0000313" key="3">
    <source>
        <dbReference type="EMBL" id="WBW70773.1"/>
    </source>
</evidence>
<dbReference type="AlphaFoldDB" id="A0AAF0ATV1"/>
<dbReference type="EMBL" id="CP115611">
    <property type="protein sequence ID" value="WBW70773.1"/>
    <property type="molecule type" value="Genomic_DNA"/>
</dbReference>
<evidence type="ECO:0000313" key="4">
    <source>
        <dbReference type="Proteomes" id="UP001212411"/>
    </source>
</evidence>
<dbReference type="GeneID" id="80873688"/>
<reference evidence="3 4" key="1">
    <citation type="journal article" date="2023" name="G3 (Bethesda)">
        <title>A high-quality reference genome for the fission yeast Schizosaccharomyces osmophilus.</title>
        <authorList>
            <person name="Jia G.S."/>
            <person name="Zhang W.C."/>
            <person name="Liang Y."/>
            <person name="Liu X.H."/>
            <person name="Rhind N."/>
            <person name="Pidoux A."/>
            <person name="Brysch-Herzberg M."/>
            <person name="Du L.L."/>
        </authorList>
    </citation>
    <scope>NUCLEOTIDE SEQUENCE [LARGE SCALE GENOMIC DNA]</scope>
    <source>
        <strain evidence="3 4">CBS 15793</strain>
    </source>
</reference>
<accession>A0AAF0ATV1</accession>
<sequence>MNFENLTKEIKEKLEKSLVKSENNVSIEENWIINNILNLFEEYPSGITWAILLNELELTCTERLYHEDRFSTLESVKDSEFDVQFENSFELECADYYYHPLPTLQLKDRRKNTCDLMLHSSYYLLFHSPFDILKRSIVRFSRANLHPKWFLRRKLQFLPTTYFLPTLGTDPFFSLMQTVLELKDHGVFLILDISLAEQNGDEVRSVFLRPVDKVFGTKEELLTDSSDQLTLEFRGNFVDFPNLLDCGQYFILPYWNTFWEKTTQWQEGMIAIMSSIEEPEQDDTDEHVWITGRVVSVYPGLISLDCSNGPKEIKLSTEKFVQNIVPGEQIVATLLKRDSNCKEKYTVSLDSNLISISQLNCPLNSSCLRNDLKSLKNLRPHTQGHIKVLPLQLDVFSMPSPSVESTSNKRDLSFRILVMDQFNDKISASLHPRATEYQQTDISGFLEYNEKDNNGQHIQTINLADVYPSQVWCDMYMNHENTISIQKLSFV</sequence>
<feature type="domain" description="Cell division control protein 24 OB" evidence="2">
    <location>
        <begin position="3"/>
        <end position="79"/>
    </location>
</feature>
<feature type="domain" description="Cell division control protein 24 OB" evidence="1">
    <location>
        <begin position="107"/>
        <end position="172"/>
    </location>
</feature>
<dbReference type="KEGG" id="som:SOMG_00203"/>
<evidence type="ECO:0000259" key="2">
    <source>
        <dbReference type="Pfam" id="PF17246"/>
    </source>
</evidence>
<dbReference type="RefSeq" id="XP_056035016.1">
    <property type="nucleotide sequence ID" value="XM_056178999.1"/>
</dbReference>